<dbReference type="AlphaFoldDB" id="A0A1J8QJ47"/>
<dbReference type="EMBL" id="LVVM01000337">
    <property type="protein sequence ID" value="OJA20957.1"/>
    <property type="molecule type" value="Genomic_DNA"/>
</dbReference>
<dbReference type="STRING" id="180088.A0A1J8QJ47"/>
<reference evidence="1 2" key="1">
    <citation type="submission" date="2016-03" db="EMBL/GenBank/DDBJ databases">
        <title>Comparative genomics of the ectomycorrhizal sister species Rhizopogon vinicolor and Rhizopogon vesiculosus (Basidiomycota: Boletales) reveals a divergence of the mating type B locus.</title>
        <authorList>
            <person name="Mujic A.B."/>
            <person name="Kuo A."/>
            <person name="Tritt A."/>
            <person name="Lipzen A."/>
            <person name="Chen C."/>
            <person name="Johnson J."/>
            <person name="Sharma A."/>
            <person name="Barry K."/>
            <person name="Grigoriev I.V."/>
            <person name="Spatafora J.W."/>
        </authorList>
    </citation>
    <scope>NUCLEOTIDE SEQUENCE [LARGE SCALE GENOMIC DNA]</scope>
    <source>
        <strain evidence="1 2">AM-OR11-056</strain>
    </source>
</reference>
<accession>A0A1J8QJ47</accession>
<gene>
    <name evidence="1" type="ORF">AZE42_03507</name>
</gene>
<comment type="caution">
    <text evidence="1">The sequence shown here is derived from an EMBL/GenBank/DDBJ whole genome shotgun (WGS) entry which is preliminary data.</text>
</comment>
<evidence type="ECO:0000313" key="1">
    <source>
        <dbReference type="EMBL" id="OJA20957.1"/>
    </source>
</evidence>
<dbReference type="Proteomes" id="UP000183567">
    <property type="component" value="Unassembled WGS sequence"/>
</dbReference>
<dbReference type="OrthoDB" id="10254310at2759"/>
<organism evidence="1 2">
    <name type="scientific">Rhizopogon vesiculosus</name>
    <dbReference type="NCBI Taxonomy" id="180088"/>
    <lineage>
        <taxon>Eukaryota</taxon>
        <taxon>Fungi</taxon>
        <taxon>Dikarya</taxon>
        <taxon>Basidiomycota</taxon>
        <taxon>Agaricomycotina</taxon>
        <taxon>Agaricomycetes</taxon>
        <taxon>Agaricomycetidae</taxon>
        <taxon>Boletales</taxon>
        <taxon>Suillineae</taxon>
        <taxon>Rhizopogonaceae</taxon>
        <taxon>Rhizopogon</taxon>
    </lineage>
</organism>
<name>A0A1J8QJ47_9AGAM</name>
<evidence type="ECO:0000313" key="2">
    <source>
        <dbReference type="Proteomes" id="UP000183567"/>
    </source>
</evidence>
<sequence length="71" mass="7917">MSIRAPRKGENYELSVDPDSEYRDKRNDAIKRVIASMTVGEGVSLSFQYPIRTNTSSPDVSGLFPDVLKNP</sequence>
<keyword evidence="2" id="KW-1185">Reference proteome</keyword>
<proteinExistence type="predicted"/>
<protein>
    <submittedName>
        <fullName evidence="1">Uncharacterized protein</fullName>
    </submittedName>
</protein>